<keyword evidence="11" id="KW-0539">Nucleus</keyword>
<evidence type="ECO:0000256" key="6">
    <source>
        <dbReference type="ARBA" id="ARBA00022490"/>
    </source>
</evidence>
<dbReference type="GO" id="GO:0005634">
    <property type="term" value="C:nucleus"/>
    <property type="evidence" value="ECO:0007669"/>
    <property type="project" value="UniProtKB-SubCell"/>
</dbReference>
<dbReference type="Proteomes" id="UP000191518">
    <property type="component" value="Unassembled WGS sequence"/>
</dbReference>
<dbReference type="Pfam" id="PF08622">
    <property type="entry name" value="Svf1"/>
    <property type="match status" value="1"/>
</dbReference>
<evidence type="ECO:0000313" key="20">
    <source>
        <dbReference type="Proteomes" id="UP000191518"/>
    </source>
</evidence>
<dbReference type="GO" id="GO:0005794">
    <property type="term" value="C:Golgi apparatus"/>
    <property type="evidence" value="ECO:0007669"/>
    <property type="project" value="UniProtKB-SubCell"/>
</dbReference>
<evidence type="ECO:0000256" key="9">
    <source>
        <dbReference type="ARBA" id="ARBA00023055"/>
    </source>
</evidence>
<keyword evidence="7" id="KW-0256">Endoplasmic reticulum</keyword>
<dbReference type="Gene3D" id="2.40.370.10">
    <property type="entry name" value="AttH-like domain"/>
    <property type="match status" value="1"/>
</dbReference>
<gene>
    <name evidence="19" type="ORF">PENVUL_c004G05596</name>
</gene>
<keyword evidence="10" id="KW-0472">Membrane</keyword>
<evidence type="ECO:0000256" key="2">
    <source>
        <dbReference type="ARBA" id="ARBA00004406"/>
    </source>
</evidence>
<dbReference type="InterPro" id="IPR033394">
    <property type="entry name" value="Svf1-like_C"/>
</dbReference>
<dbReference type="EMBL" id="MDYP01000004">
    <property type="protein sequence ID" value="OQE10430.1"/>
    <property type="molecule type" value="Genomic_DNA"/>
</dbReference>
<dbReference type="PANTHER" id="PTHR47107">
    <property type="entry name" value="SVF1-LIKE PROTEIN YDR222W-RELATED"/>
    <property type="match status" value="1"/>
</dbReference>
<evidence type="ECO:0000256" key="15">
    <source>
        <dbReference type="ARBA" id="ARBA00073016"/>
    </source>
</evidence>
<dbReference type="STRING" id="29845.A0A1V6S9J1"/>
<evidence type="ECO:0000259" key="17">
    <source>
        <dbReference type="Pfam" id="PF08622"/>
    </source>
</evidence>
<reference evidence="20" key="1">
    <citation type="journal article" date="2017" name="Nat. Microbiol.">
        <title>Global analysis of biosynthetic gene clusters reveals vast potential of secondary metabolite production in Penicillium species.</title>
        <authorList>
            <person name="Nielsen J.C."/>
            <person name="Grijseels S."/>
            <person name="Prigent S."/>
            <person name="Ji B."/>
            <person name="Dainat J."/>
            <person name="Nielsen K.F."/>
            <person name="Frisvad J.C."/>
            <person name="Workman M."/>
            <person name="Nielsen J."/>
        </authorList>
    </citation>
    <scope>NUCLEOTIDE SEQUENCE [LARGE SCALE GENOMIC DNA]</scope>
    <source>
        <strain evidence="20">IBT 29486</strain>
    </source>
</reference>
<comment type="caution">
    <text evidence="19">The sequence shown here is derived from an EMBL/GenBank/DDBJ whole genome shotgun (WGS) entry which is preliminary data.</text>
</comment>
<dbReference type="AlphaFoldDB" id="A0A1V6S9J1"/>
<evidence type="ECO:0000256" key="14">
    <source>
        <dbReference type="ARBA" id="ARBA00069547"/>
    </source>
</evidence>
<evidence type="ECO:0000256" key="1">
    <source>
        <dbReference type="ARBA" id="ARBA00004123"/>
    </source>
</evidence>
<dbReference type="InterPro" id="IPR013931">
    <property type="entry name" value="Svf1-like_N"/>
</dbReference>
<dbReference type="InterPro" id="IPR051385">
    <property type="entry name" value="Ceramide-binding_SVF1"/>
</dbReference>
<evidence type="ECO:0000256" key="13">
    <source>
        <dbReference type="ARBA" id="ARBA00058755"/>
    </source>
</evidence>
<dbReference type="PANTHER" id="PTHR47107:SF1">
    <property type="entry name" value="CERAMIDE-BINDING PROTEIN SVF1-RELATED"/>
    <property type="match status" value="1"/>
</dbReference>
<evidence type="ECO:0000256" key="12">
    <source>
        <dbReference type="ARBA" id="ARBA00046302"/>
    </source>
</evidence>
<dbReference type="InterPro" id="IPR023374">
    <property type="entry name" value="AttH-like_dom_sf"/>
</dbReference>
<evidence type="ECO:0000256" key="10">
    <source>
        <dbReference type="ARBA" id="ARBA00023136"/>
    </source>
</evidence>
<dbReference type="Pfam" id="PF17187">
    <property type="entry name" value="Svf1_C"/>
    <property type="match status" value="1"/>
</dbReference>
<evidence type="ECO:0000259" key="18">
    <source>
        <dbReference type="Pfam" id="PF17187"/>
    </source>
</evidence>
<sequence>MNWLKSTLSAVVGTEEPIYGPEAIQSVAKQAETTPFTNVNKEILRWRAYSYTNVETQTFYIMADNGTLVFVQVIYSNIVGIHTTAQFNVKIFDRSGKGDNKWYSDPLSNYMFDENMLSFGADNLSLTLNEEGNSYTIKSTVNGGALVDLKFSQAAPGFVVGKDGTSYFGTDPKNPWGSMRHAFWPRCAVEGSIITKDQTYDLSGRGVFIMALQGMKPHHAAARWNFINFQTPTYSAIMMEYTTPPSYGSTTVNVGGIVKDGEVIYAGTSNGVVHTESGQDEGSDWPAPKSIKWNWSGKTTDGKELTAEVDGPLGPRLDRIDVMAEVPGFIKSIAGSVAGTRPYIFQYSPQDKLSLKMKIGDQEITEEGTMFSESTFIS</sequence>
<comment type="similarity">
    <text evidence="4">Belongs to the SVF1 family.</text>
</comment>
<evidence type="ECO:0000256" key="16">
    <source>
        <dbReference type="ARBA" id="ARBA00081132"/>
    </source>
</evidence>
<dbReference type="SUPFAM" id="SSF159245">
    <property type="entry name" value="AttH-like"/>
    <property type="match status" value="1"/>
</dbReference>
<accession>A0A1V6S9J1</accession>
<evidence type="ECO:0000256" key="8">
    <source>
        <dbReference type="ARBA" id="ARBA00023034"/>
    </source>
</evidence>
<feature type="domain" description="Svf1-like C-terminal" evidence="18">
    <location>
        <begin position="215"/>
        <end position="378"/>
    </location>
</feature>
<organism evidence="19 20">
    <name type="scientific">Penicillium vulpinum</name>
    <dbReference type="NCBI Taxonomy" id="29845"/>
    <lineage>
        <taxon>Eukaryota</taxon>
        <taxon>Fungi</taxon>
        <taxon>Dikarya</taxon>
        <taxon>Ascomycota</taxon>
        <taxon>Pezizomycotina</taxon>
        <taxon>Eurotiomycetes</taxon>
        <taxon>Eurotiomycetidae</taxon>
        <taxon>Eurotiales</taxon>
        <taxon>Aspergillaceae</taxon>
        <taxon>Penicillium</taxon>
    </lineage>
</organism>
<keyword evidence="5" id="KW-0813">Transport</keyword>
<keyword evidence="8" id="KW-0333">Golgi apparatus</keyword>
<protein>
    <recommendedName>
        <fullName evidence="15">Ceramide-binding protein SVF1</fullName>
    </recommendedName>
    <alternativeName>
        <fullName evidence="14">Ceramide-binding protein svf1</fullName>
    </alternativeName>
    <alternativeName>
        <fullName evidence="16">Survival factor 1</fullName>
    </alternativeName>
</protein>
<name>A0A1V6S9J1_9EURO</name>
<proteinExistence type="inferred from homology"/>
<comment type="subcellular location">
    <subcellularLocation>
        <location evidence="3">Cytoplasm</location>
    </subcellularLocation>
    <subcellularLocation>
        <location evidence="2">Endoplasmic reticulum membrane</location>
        <topology evidence="2">Peripheral membrane protein</topology>
    </subcellularLocation>
    <subcellularLocation>
        <location evidence="12">Golgi apparatus</location>
        <location evidence="12">cis-Golgi network membrane</location>
        <topology evidence="12">Peripheral membrane protein</topology>
    </subcellularLocation>
    <subcellularLocation>
        <location evidence="1">Nucleus</location>
    </subcellularLocation>
</comment>
<keyword evidence="20" id="KW-1185">Reference proteome</keyword>
<evidence type="ECO:0000313" key="19">
    <source>
        <dbReference type="EMBL" id="OQE10430.1"/>
    </source>
</evidence>
<dbReference type="FunFam" id="2.40.370.10:FF:000001">
    <property type="entry name" value="Survival factor 1"/>
    <property type="match status" value="1"/>
</dbReference>
<comment type="function">
    <text evidence="13">Ceramide-binding protein that may transfer ceramides from the endoplasmic reticulum membrane to the cis-Golgi network membrane, and is thereby required for the biosynthesis of complex sphingolipids.</text>
</comment>
<dbReference type="GO" id="GO:0005789">
    <property type="term" value="C:endoplasmic reticulum membrane"/>
    <property type="evidence" value="ECO:0007669"/>
    <property type="project" value="UniProtKB-SubCell"/>
</dbReference>
<dbReference type="GO" id="GO:0006869">
    <property type="term" value="P:lipid transport"/>
    <property type="evidence" value="ECO:0007669"/>
    <property type="project" value="UniProtKB-KW"/>
</dbReference>
<dbReference type="GO" id="GO:0006979">
    <property type="term" value="P:response to oxidative stress"/>
    <property type="evidence" value="ECO:0007669"/>
    <property type="project" value="InterPro"/>
</dbReference>
<evidence type="ECO:0000256" key="4">
    <source>
        <dbReference type="ARBA" id="ARBA00009069"/>
    </source>
</evidence>
<evidence type="ECO:0000256" key="11">
    <source>
        <dbReference type="ARBA" id="ARBA00023242"/>
    </source>
</evidence>
<keyword evidence="9" id="KW-0445">Lipid transport</keyword>
<evidence type="ECO:0000256" key="7">
    <source>
        <dbReference type="ARBA" id="ARBA00022824"/>
    </source>
</evidence>
<feature type="domain" description="Svf1-like N-terminal" evidence="17">
    <location>
        <begin position="54"/>
        <end position="213"/>
    </location>
</feature>
<evidence type="ECO:0000256" key="3">
    <source>
        <dbReference type="ARBA" id="ARBA00004496"/>
    </source>
</evidence>
<keyword evidence="6" id="KW-0963">Cytoplasm</keyword>
<evidence type="ECO:0000256" key="5">
    <source>
        <dbReference type="ARBA" id="ARBA00022448"/>
    </source>
</evidence>
<dbReference type="OrthoDB" id="2590239at2759"/>